<feature type="compositionally biased region" description="Basic and acidic residues" evidence="1">
    <location>
        <begin position="15"/>
        <end position="24"/>
    </location>
</feature>
<dbReference type="CDD" id="cd14726">
    <property type="entry name" value="TraB_PrgY-like"/>
    <property type="match status" value="1"/>
</dbReference>
<evidence type="ECO:0000256" key="1">
    <source>
        <dbReference type="SAM" id="MobiDB-lite"/>
    </source>
</evidence>
<dbReference type="OrthoDB" id="48306at2759"/>
<reference evidence="3 4" key="1">
    <citation type="journal article" date="2018" name="Cell">
        <title>The Chara Genome: Secondary Complexity and Implications for Plant Terrestrialization.</title>
        <authorList>
            <person name="Nishiyama T."/>
            <person name="Sakayama H."/>
            <person name="Vries J.D."/>
            <person name="Buschmann H."/>
            <person name="Saint-Marcoux D."/>
            <person name="Ullrich K.K."/>
            <person name="Haas F.B."/>
            <person name="Vanderstraeten L."/>
            <person name="Becker D."/>
            <person name="Lang D."/>
            <person name="Vosolsobe S."/>
            <person name="Rombauts S."/>
            <person name="Wilhelmsson P.K.I."/>
            <person name="Janitza P."/>
            <person name="Kern R."/>
            <person name="Heyl A."/>
            <person name="Rumpler F."/>
            <person name="Villalobos L.I.A.C."/>
            <person name="Clay J.M."/>
            <person name="Skokan R."/>
            <person name="Toyoda A."/>
            <person name="Suzuki Y."/>
            <person name="Kagoshima H."/>
            <person name="Schijlen E."/>
            <person name="Tajeshwar N."/>
            <person name="Catarino B."/>
            <person name="Hetherington A.J."/>
            <person name="Saltykova A."/>
            <person name="Bonnot C."/>
            <person name="Breuninger H."/>
            <person name="Symeonidi A."/>
            <person name="Radhakrishnan G.V."/>
            <person name="Van Nieuwerburgh F."/>
            <person name="Deforce D."/>
            <person name="Chang C."/>
            <person name="Karol K.G."/>
            <person name="Hedrich R."/>
            <person name="Ulvskov P."/>
            <person name="Glockner G."/>
            <person name="Delwiche C.F."/>
            <person name="Petrasek J."/>
            <person name="Van de Peer Y."/>
            <person name="Friml J."/>
            <person name="Beilby M."/>
            <person name="Dolan L."/>
            <person name="Kohara Y."/>
            <person name="Sugano S."/>
            <person name="Fujiyama A."/>
            <person name="Delaux P.-M."/>
            <person name="Quint M."/>
            <person name="TheiBen G."/>
            <person name="Hagemann M."/>
            <person name="Harholt J."/>
            <person name="Dunand C."/>
            <person name="Zachgo S."/>
            <person name="Langdale J."/>
            <person name="Maumus F."/>
            <person name="Straeten D.V.D."/>
            <person name="Gould S.B."/>
            <person name="Rensing S.A."/>
        </authorList>
    </citation>
    <scope>NUCLEOTIDE SEQUENCE [LARGE SCALE GENOMIC DNA]</scope>
    <source>
        <strain evidence="3 4">S276</strain>
    </source>
</reference>
<comment type="caution">
    <text evidence="3">The sequence shown here is derived from an EMBL/GenBank/DDBJ whole genome shotgun (WGS) entry which is preliminary data.</text>
</comment>
<feature type="compositionally biased region" description="Basic and acidic residues" evidence="1">
    <location>
        <begin position="40"/>
        <end position="55"/>
    </location>
</feature>
<gene>
    <name evidence="3" type="ORF">CBR_g51235</name>
</gene>
<evidence type="ECO:0000256" key="2">
    <source>
        <dbReference type="SAM" id="Phobius"/>
    </source>
</evidence>
<name>A0A388M811_CHABU</name>
<sequence>MESSKDGSVEEEEGREQKQEQEERGQEEESGAVDGNEAGDGDKGINDGGGERGVGEETPLGDGGERTLPPLSEERDGSLSRRSATSALGKRSSGDVGSEVDGDEDLTERSPQRLRISDDDVAKANKEDQDGRLMELGAEVFVDRGAMNGDIMGAERMMGGGGIWDQAPGHHPAPGALLVQQQQQLDKQREEEQVMEKEEEEDEEGGDGNDPYEPRRGSPSPEGMVGGGGGGGEGGGDGGSQRGITRELLPERGPDGAIILPPSLDEAVTVLECEQESGEGKAFVYVLGTAHVSQESCKDVRLLIRLVRPDVVFVEVCRDRMSLFTLAPKLPVPTFLDVVQQLRAKNANTFAILYSSLLAKIASKMDIVPGAEFRAAYEEAKDLQAVLELGDRPVKITLQRTWGRMSRWQKIKLIWTLIYDSFRLPDAEALSALIESLKDSDVLVLAIRELGEAFPILTETLIHERDQYMAATLQECAKQARAVVAVVGKGHQKGIAENWGKPIDIQSLMTVPLEKPKSSWLCFSSVGLMVLSVAIGGAAVYMGSKYLRGST</sequence>
<proteinExistence type="predicted"/>
<dbReference type="STRING" id="69332.A0A388M811"/>
<feature type="compositionally biased region" description="Gly residues" evidence="1">
    <location>
        <begin position="224"/>
        <end position="241"/>
    </location>
</feature>
<accession>A0A388M811</accession>
<feature type="compositionally biased region" description="Acidic residues" evidence="1">
    <location>
        <begin position="197"/>
        <end position="207"/>
    </location>
</feature>
<dbReference type="Gramene" id="GBG90727">
    <property type="protein sequence ID" value="GBG90727"/>
    <property type="gene ID" value="CBR_g51235"/>
</dbReference>
<feature type="region of interest" description="Disordered" evidence="1">
    <location>
        <begin position="1"/>
        <end position="133"/>
    </location>
</feature>
<feature type="compositionally biased region" description="Basic and acidic residues" evidence="1">
    <location>
        <begin position="186"/>
        <end position="196"/>
    </location>
</feature>
<evidence type="ECO:0000313" key="4">
    <source>
        <dbReference type="Proteomes" id="UP000265515"/>
    </source>
</evidence>
<dbReference type="Pfam" id="PF01963">
    <property type="entry name" value="TraB_PrgY_gumN"/>
    <property type="match status" value="1"/>
</dbReference>
<protein>
    <recommendedName>
        <fullName evidence="5">TraB domain-containing protein</fullName>
    </recommendedName>
</protein>
<dbReference type="PANTHER" id="PTHR21530:SF7">
    <property type="entry name" value="TRAB DOMAIN-CONTAINING PROTEIN"/>
    <property type="match status" value="1"/>
</dbReference>
<feature type="region of interest" description="Disordered" evidence="1">
    <location>
        <begin position="180"/>
        <end position="247"/>
    </location>
</feature>
<organism evidence="3 4">
    <name type="scientific">Chara braunii</name>
    <name type="common">Braun's stonewort</name>
    <dbReference type="NCBI Taxonomy" id="69332"/>
    <lineage>
        <taxon>Eukaryota</taxon>
        <taxon>Viridiplantae</taxon>
        <taxon>Streptophyta</taxon>
        <taxon>Charophyceae</taxon>
        <taxon>Charales</taxon>
        <taxon>Characeae</taxon>
        <taxon>Chara</taxon>
    </lineage>
</organism>
<dbReference type="PANTHER" id="PTHR21530">
    <property type="entry name" value="PHEROMONE SHUTDOWN PROTEIN"/>
    <property type="match status" value="1"/>
</dbReference>
<feature type="compositionally biased region" description="Basic and acidic residues" evidence="1">
    <location>
        <begin position="107"/>
        <end position="133"/>
    </location>
</feature>
<dbReference type="InterPro" id="IPR046345">
    <property type="entry name" value="TraB_PrgY-like"/>
</dbReference>
<evidence type="ECO:0000313" key="3">
    <source>
        <dbReference type="EMBL" id="GBG90727.1"/>
    </source>
</evidence>
<feature type="transmembrane region" description="Helical" evidence="2">
    <location>
        <begin position="518"/>
        <end position="541"/>
    </location>
</feature>
<keyword evidence="2" id="KW-1133">Transmembrane helix</keyword>
<dbReference type="AlphaFoldDB" id="A0A388M811"/>
<dbReference type="Proteomes" id="UP000265515">
    <property type="component" value="Unassembled WGS sequence"/>
</dbReference>
<keyword evidence="2" id="KW-0472">Membrane</keyword>
<keyword evidence="2" id="KW-0812">Transmembrane</keyword>
<dbReference type="EMBL" id="BFEA01000835">
    <property type="protein sequence ID" value="GBG90727.1"/>
    <property type="molecule type" value="Genomic_DNA"/>
</dbReference>
<dbReference type="InterPro" id="IPR002816">
    <property type="entry name" value="TraB/PrgY/GumN_fam"/>
</dbReference>
<keyword evidence="4" id="KW-1185">Reference proteome</keyword>
<evidence type="ECO:0008006" key="5">
    <source>
        <dbReference type="Google" id="ProtNLM"/>
    </source>
</evidence>